<dbReference type="PANTHER" id="PTHR30543:SF21">
    <property type="entry name" value="NAD(P)H-DEPENDENT FMN REDUCTASE LOT6"/>
    <property type="match status" value="1"/>
</dbReference>
<dbReference type="GO" id="GO:0016491">
    <property type="term" value="F:oxidoreductase activity"/>
    <property type="evidence" value="ECO:0007669"/>
    <property type="project" value="InterPro"/>
</dbReference>
<dbReference type="Gene3D" id="3.40.50.360">
    <property type="match status" value="1"/>
</dbReference>
<dbReference type="InterPro" id="IPR005025">
    <property type="entry name" value="FMN_Rdtase-like_dom"/>
</dbReference>
<dbReference type="PATRIC" id="fig|1618.3.peg.375"/>
<dbReference type="STRING" id="1618.IV36_GL000375"/>
<evidence type="ECO:0000313" key="3">
    <source>
        <dbReference type="Proteomes" id="UP000051727"/>
    </source>
</evidence>
<dbReference type="GO" id="GO:0010181">
    <property type="term" value="F:FMN binding"/>
    <property type="evidence" value="ECO:0007669"/>
    <property type="project" value="TreeGrafter"/>
</dbReference>
<dbReference type="AlphaFoldDB" id="A0A0R2FY54"/>
<proteinExistence type="predicted"/>
<dbReference type="GO" id="GO:0005829">
    <property type="term" value="C:cytosol"/>
    <property type="evidence" value="ECO:0007669"/>
    <property type="project" value="TreeGrafter"/>
</dbReference>
<dbReference type="OrthoDB" id="9812295at2"/>
<gene>
    <name evidence="2" type="ORF">IV36_GL000375</name>
</gene>
<dbReference type="SUPFAM" id="SSF52218">
    <property type="entry name" value="Flavoproteins"/>
    <property type="match status" value="1"/>
</dbReference>
<dbReference type="Proteomes" id="UP000051727">
    <property type="component" value="Unassembled WGS sequence"/>
</dbReference>
<dbReference type="PANTHER" id="PTHR30543">
    <property type="entry name" value="CHROMATE REDUCTASE"/>
    <property type="match status" value="1"/>
</dbReference>
<comment type="caution">
    <text evidence="2">The sequence shown here is derived from an EMBL/GenBank/DDBJ whole genome shotgun (WGS) entry which is preliminary data.</text>
</comment>
<feature type="domain" description="NADPH-dependent FMN reductase-like" evidence="1">
    <location>
        <begin position="4"/>
        <end position="149"/>
    </location>
</feature>
<dbReference type="EMBL" id="JQAR01000012">
    <property type="protein sequence ID" value="KRN29828.1"/>
    <property type="molecule type" value="Genomic_DNA"/>
</dbReference>
<dbReference type="RefSeq" id="WP_056991409.1">
    <property type="nucleotide sequence ID" value="NZ_JATAAJ010000006.1"/>
</dbReference>
<reference evidence="2 3" key="1">
    <citation type="journal article" date="2015" name="Genome Announc.">
        <title>Expanding the biotechnology potential of lactobacilli through comparative genomics of 213 strains and associated genera.</title>
        <authorList>
            <person name="Sun Z."/>
            <person name="Harris H.M."/>
            <person name="McCann A."/>
            <person name="Guo C."/>
            <person name="Argimon S."/>
            <person name="Zhang W."/>
            <person name="Yang X."/>
            <person name="Jeffery I.B."/>
            <person name="Cooney J.C."/>
            <person name="Kagawa T.F."/>
            <person name="Liu W."/>
            <person name="Song Y."/>
            <person name="Salvetti E."/>
            <person name="Wrobel A."/>
            <person name="Rasinkangas P."/>
            <person name="Parkhill J."/>
            <person name="Rea M.C."/>
            <person name="O'Sullivan O."/>
            <person name="Ritari J."/>
            <person name="Douillard F.P."/>
            <person name="Paul Ross R."/>
            <person name="Yang R."/>
            <person name="Briner A.E."/>
            <person name="Felis G.E."/>
            <person name="de Vos W.M."/>
            <person name="Barrangou R."/>
            <person name="Klaenhammer T.R."/>
            <person name="Caufield P.W."/>
            <person name="Cui Y."/>
            <person name="Zhang H."/>
            <person name="O'Toole P.W."/>
        </authorList>
    </citation>
    <scope>NUCLEOTIDE SEQUENCE [LARGE SCALE GENOMIC DNA]</scope>
    <source>
        <strain evidence="2 3">ATCC 27304</strain>
    </source>
</reference>
<protein>
    <submittedName>
        <fullName evidence="2">Fumarate reductase, flavoprotein subunit</fullName>
    </submittedName>
</protein>
<organism evidence="2 3">
    <name type="scientific">Liquorilactobacillus mali</name>
    <dbReference type="NCBI Taxonomy" id="1618"/>
    <lineage>
        <taxon>Bacteria</taxon>
        <taxon>Bacillati</taxon>
        <taxon>Bacillota</taxon>
        <taxon>Bacilli</taxon>
        <taxon>Lactobacillales</taxon>
        <taxon>Lactobacillaceae</taxon>
        <taxon>Liquorilactobacillus</taxon>
    </lineage>
</organism>
<dbReference type="InterPro" id="IPR029039">
    <property type="entry name" value="Flavoprotein-like_sf"/>
</dbReference>
<accession>A0A0R2FY54</accession>
<sequence length="191" mass="20991">MSLNLVGLVGTNAQISYNRMLLTYMQQHFINDATITLAEIADIPLFSEEGLADIPESVYTLSDQLAAADGIIIATPEYDHAIPAALKSTIEWLSAATHPFTTQPIMIVGASLGLQGTARAQDNLRQILNSPGVNAFVMPGYEFLLSNAKDQFDKQAQLTNAKTIAFLEECFAHYLQFVTDNRENLKLIREA</sequence>
<evidence type="ECO:0000259" key="1">
    <source>
        <dbReference type="Pfam" id="PF03358"/>
    </source>
</evidence>
<evidence type="ECO:0000313" key="2">
    <source>
        <dbReference type="EMBL" id="KRN29828.1"/>
    </source>
</evidence>
<dbReference type="InterPro" id="IPR050712">
    <property type="entry name" value="NAD(P)H-dep_reductase"/>
</dbReference>
<dbReference type="Pfam" id="PF03358">
    <property type="entry name" value="FMN_red"/>
    <property type="match status" value="1"/>
</dbReference>
<name>A0A0R2FY54_9LACO</name>